<dbReference type="EMBL" id="KZ679270">
    <property type="protein sequence ID" value="PTB36588.1"/>
    <property type="molecule type" value="Genomic_DNA"/>
</dbReference>
<feature type="region of interest" description="Disordered" evidence="1">
    <location>
        <begin position="473"/>
        <end position="789"/>
    </location>
</feature>
<feature type="region of interest" description="Disordered" evidence="1">
    <location>
        <begin position="194"/>
        <end position="452"/>
    </location>
</feature>
<feature type="compositionally biased region" description="Low complexity" evidence="1">
    <location>
        <begin position="708"/>
        <end position="723"/>
    </location>
</feature>
<feature type="compositionally biased region" description="Low complexity" evidence="1">
    <location>
        <begin position="381"/>
        <end position="395"/>
    </location>
</feature>
<feature type="compositionally biased region" description="Acidic residues" evidence="1">
    <location>
        <begin position="282"/>
        <end position="325"/>
    </location>
</feature>
<feature type="compositionally biased region" description="Acidic residues" evidence="1">
    <location>
        <begin position="747"/>
        <end position="757"/>
    </location>
</feature>
<feature type="compositionally biased region" description="Acidic residues" evidence="1">
    <location>
        <begin position="664"/>
        <end position="673"/>
    </location>
</feature>
<keyword evidence="3" id="KW-1185">Reference proteome</keyword>
<feature type="region of interest" description="Disordered" evidence="1">
    <location>
        <begin position="82"/>
        <end position="110"/>
    </location>
</feature>
<protein>
    <recommendedName>
        <fullName evidence="4">Apopolysialoglycoprotein</fullName>
    </recommendedName>
</protein>
<dbReference type="STRING" id="1042311.A0A2T3YVI7"/>
<feature type="compositionally biased region" description="Polar residues" evidence="1">
    <location>
        <begin position="261"/>
        <end position="275"/>
    </location>
</feature>
<proteinExistence type="predicted"/>
<feature type="compositionally biased region" description="Basic residues" evidence="1">
    <location>
        <begin position="213"/>
        <end position="236"/>
    </location>
</feature>
<feature type="compositionally biased region" description="Basic and acidic residues" evidence="1">
    <location>
        <begin position="496"/>
        <end position="508"/>
    </location>
</feature>
<gene>
    <name evidence="2" type="ORF">M441DRAFT_31171</name>
</gene>
<dbReference type="Proteomes" id="UP000240493">
    <property type="component" value="Unassembled WGS sequence"/>
</dbReference>
<reference evidence="2 3" key="1">
    <citation type="submission" date="2016-07" db="EMBL/GenBank/DDBJ databases">
        <title>Multiple horizontal gene transfer events from other fungi enriched the ability of initially mycotrophic Trichoderma (Ascomycota) to feed on dead plant biomass.</title>
        <authorList>
            <consortium name="DOE Joint Genome Institute"/>
            <person name="Aerts A."/>
            <person name="Atanasova L."/>
            <person name="Chenthamara K."/>
            <person name="Zhang J."/>
            <person name="Grujic M."/>
            <person name="Henrissat B."/>
            <person name="Kuo A."/>
            <person name="Salamov A."/>
            <person name="Lipzen A."/>
            <person name="Labutti K."/>
            <person name="Barry K."/>
            <person name="Miao Y."/>
            <person name="Rahimi M.J."/>
            <person name="Shen Q."/>
            <person name="Grigoriev I.V."/>
            <person name="Kubicek C.P."/>
            <person name="Druzhinina I.S."/>
        </authorList>
    </citation>
    <scope>NUCLEOTIDE SEQUENCE [LARGE SCALE GENOMIC DNA]</scope>
    <source>
        <strain evidence="2 3">CBS 433.97</strain>
    </source>
</reference>
<feature type="compositionally biased region" description="Basic and acidic residues" evidence="1">
    <location>
        <begin position="326"/>
        <end position="342"/>
    </location>
</feature>
<feature type="compositionally biased region" description="Basic and acidic residues" evidence="1">
    <location>
        <begin position="780"/>
        <end position="789"/>
    </location>
</feature>
<dbReference type="OrthoDB" id="275715at2759"/>
<evidence type="ECO:0000256" key="1">
    <source>
        <dbReference type="SAM" id="MobiDB-lite"/>
    </source>
</evidence>
<feature type="compositionally biased region" description="Basic and acidic residues" evidence="1">
    <location>
        <begin position="98"/>
        <end position="108"/>
    </location>
</feature>
<accession>A0A2T3YVI7</accession>
<name>A0A2T3YVI7_TRIA4</name>
<evidence type="ECO:0000313" key="2">
    <source>
        <dbReference type="EMBL" id="PTB36588.1"/>
    </source>
</evidence>
<organism evidence="2 3">
    <name type="scientific">Trichoderma asperellum (strain ATCC 204424 / CBS 433.97 / NBRC 101777)</name>
    <dbReference type="NCBI Taxonomy" id="1042311"/>
    <lineage>
        <taxon>Eukaryota</taxon>
        <taxon>Fungi</taxon>
        <taxon>Dikarya</taxon>
        <taxon>Ascomycota</taxon>
        <taxon>Pezizomycotina</taxon>
        <taxon>Sordariomycetes</taxon>
        <taxon>Hypocreomycetidae</taxon>
        <taxon>Hypocreales</taxon>
        <taxon>Hypocreaceae</taxon>
        <taxon>Trichoderma</taxon>
    </lineage>
</organism>
<feature type="compositionally biased region" description="Acidic residues" evidence="1">
    <location>
        <begin position="355"/>
        <end position="365"/>
    </location>
</feature>
<sequence>MAPGTRRAGRSGYAEHDDFEGLPVRQWRHEWVNVAPPVQQEQQQQNDIWAIELIHGMPKDATLLPPHTQELLRAARSGRLYKRPLPNEDEEADNEANMQDKLEKKEEDTSAQGYQIRVWKQLPKNVEAPVISHLAKRRKNTVTTASRTIEEKVQGPTVTRATVRRMDAAGNPYTEEVTLSEGQRVDGEVISTRVESMPAAQPDTYAAVPQAAARRRPPPPKRKAKAGPGRGKKKSKQQPSADAQAARSVPAAAGVTAAVKTESNGGVTLVQNENVPPNPDSEMGDGEGDGDEEEEDDEEGDDGDDGDEGEDGEEGEGEGEGDETDDVKPQDESVLDASKDHDEEMVDASHIIDNPDTEMQDEQPAPEEPAPRESSPPKPANPTLELPPENPLSLPIKHEDTPPRNAVIVPSPSAPSVNTESEAAIAQPVLDTPADNTADSTIAEPPSTIVGEAPREAIERDIPHVEGAVEGAVGEVVEETALPPPDQVGNISSPKAEYESSRELDEASKGQTSVQPDDRPQKPILMHQLSTMTEDTIKPEDSVSVTAPMPESEAPSETGNASVEDGKEEALPASTEAESTEPQLAASEAGDDAPAAKEDEPDLLGGLMGELDRQAAASQLLEEVVKPNTTSAAEAKAESPVDTTLPDVPEPEVEADPEPKPEPEPEPEVEPEAETAPTITEEEATNDIPQPETLPEPEQISKPEEESNPVPESNLVPESNPVPESKPEPEVESKPEPEPELKPEPEPAPELEPETAPEDQPMADVTPPVKSEPPAEEGEGEKADPPADA</sequence>
<evidence type="ECO:0000313" key="3">
    <source>
        <dbReference type="Proteomes" id="UP000240493"/>
    </source>
</evidence>
<evidence type="ECO:0008006" key="4">
    <source>
        <dbReference type="Google" id="ProtNLM"/>
    </source>
</evidence>
<dbReference type="AlphaFoldDB" id="A0A2T3YVI7"/>
<feature type="compositionally biased region" description="Basic and acidic residues" evidence="1">
    <location>
        <begin position="725"/>
        <end position="745"/>
    </location>
</feature>